<evidence type="ECO:0008006" key="4">
    <source>
        <dbReference type="Google" id="ProtNLM"/>
    </source>
</evidence>
<protein>
    <recommendedName>
        <fullName evidence="4">DUF2924 domain-containing protein</fullName>
    </recommendedName>
</protein>
<dbReference type="RefSeq" id="WP_149114968.1">
    <property type="nucleotide sequence ID" value="NZ_CP042425.1"/>
</dbReference>
<feature type="region of interest" description="Disordered" evidence="1">
    <location>
        <begin position="78"/>
        <end position="115"/>
    </location>
</feature>
<sequence length="171" mass="18400">MDPSPTIAQQLAALPRLTVKDLQRRYAEAFGDETVARNKAWLVKRIAWKVQANAHGGLTDRARARAAELAAGAELRTTIPAKRSAPTPAPVADPAEPEAATLPFPADRRRPPPGSIITRVYKGQTVQVRVLTHGFEHAGRVYPSLSAVAKAVTGSHCNGYLFFRLTKGGDA</sequence>
<dbReference type="KEGG" id="lrs:PX52LOC_07816"/>
<dbReference type="AlphaFoldDB" id="A0A5C1AR76"/>
<dbReference type="EMBL" id="CP042425">
    <property type="protein sequence ID" value="QEL20707.1"/>
    <property type="molecule type" value="Genomic_DNA"/>
</dbReference>
<gene>
    <name evidence="2" type="ORF">PX52LOC_07816</name>
</gene>
<keyword evidence="3" id="KW-1185">Reference proteome</keyword>
<dbReference type="OrthoDB" id="284135at2"/>
<evidence type="ECO:0000313" key="3">
    <source>
        <dbReference type="Proteomes" id="UP000324974"/>
    </source>
</evidence>
<evidence type="ECO:0000256" key="1">
    <source>
        <dbReference type="SAM" id="MobiDB-lite"/>
    </source>
</evidence>
<dbReference type="InterPro" id="IPR021322">
    <property type="entry name" value="DUF2924"/>
</dbReference>
<dbReference type="Pfam" id="PF11149">
    <property type="entry name" value="DUF2924"/>
    <property type="match status" value="1"/>
</dbReference>
<organism evidence="2 3">
    <name type="scientific">Limnoglobus roseus</name>
    <dbReference type="NCBI Taxonomy" id="2598579"/>
    <lineage>
        <taxon>Bacteria</taxon>
        <taxon>Pseudomonadati</taxon>
        <taxon>Planctomycetota</taxon>
        <taxon>Planctomycetia</taxon>
        <taxon>Gemmatales</taxon>
        <taxon>Gemmataceae</taxon>
        <taxon>Limnoglobus</taxon>
    </lineage>
</organism>
<proteinExistence type="predicted"/>
<feature type="compositionally biased region" description="Low complexity" evidence="1">
    <location>
        <begin position="90"/>
        <end position="101"/>
    </location>
</feature>
<reference evidence="3" key="1">
    <citation type="submission" date="2019-08" db="EMBL/GenBank/DDBJ databases">
        <title>Limnoglobus roseus gen. nov., sp. nov., a novel freshwater planctomycete with a giant genome from the family Gemmataceae.</title>
        <authorList>
            <person name="Kulichevskaya I.S."/>
            <person name="Naumoff D.G."/>
            <person name="Miroshnikov K."/>
            <person name="Ivanova A."/>
            <person name="Philippov D.A."/>
            <person name="Hakobyan A."/>
            <person name="Rijpstra I.C."/>
            <person name="Sinninghe Damste J.S."/>
            <person name="Liesack W."/>
            <person name="Dedysh S.N."/>
        </authorList>
    </citation>
    <scope>NUCLEOTIDE SEQUENCE [LARGE SCALE GENOMIC DNA]</scope>
    <source>
        <strain evidence="3">PX52</strain>
    </source>
</reference>
<name>A0A5C1AR76_9BACT</name>
<accession>A0A5C1AR76</accession>
<dbReference type="Proteomes" id="UP000324974">
    <property type="component" value="Chromosome"/>
</dbReference>
<evidence type="ECO:0000313" key="2">
    <source>
        <dbReference type="EMBL" id="QEL20707.1"/>
    </source>
</evidence>